<accession>A0ABV8TZH8</accession>
<reference evidence="2" key="1">
    <citation type="journal article" date="2019" name="Int. J. Syst. Evol. Microbiol.">
        <title>The Global Catalogue of Microorganisms (GCM) 10K type strain sequencing project: providing services to taxonomists for standard genome sequencing and annotation.</title>
        <authorList>
            <consortium name="The Broad Institute Genomics Platform"/>
            <consortium name="The Broad Institute Genome Sequencing Center for Infectious Disease"/>
            <person name="Wu L."/>
            <person name="Ma J."/>
        </authorList>
    </citation>
    <scope>NUCLEOTIDE SEQUENCE [LARGE SCALE GENOMIC DNA]</scope>
    <source>
        <strain evidence="2">IBRC-M 10908</strain>
    </source>
</reference>
<dbReference type="Proteomes" id="UP001595823">
    <property type="component" value="Unassembled WGS sequence"/>
</dbReference>
<evidence type="ECO:0008006" key="3">
    <source>
        <dbReference type="Google" id="ProtNLM"/>
    </source>
</evidence>
<name>A0ABV8TZH8_9ACTN</name>
<sequence length="67" mass="7273">MSARMVPYLCPYCGDEDLVPHEDETGEVKGAWHCHSCTRIFTVRYHGMEAPATTPVPDLGGGSPKAP</sequence>
<evidence type="ECO:0000313" key="1">
    <source>
        <dbReference type="EMBL" id="MFC4335823.1"/>
    </source>
</evidence>
<organism evidence="1 2">
    <name type="scientific">Salininema proteolyticum</name>
    <dbReference type="NCBI Taxonomy" id="1607685"/>
    <lineage>
        <taxon>Bacteria</taxon>
        <taxon>Bacillati</taxon>
        <taxon>Actinomycetota</taxon>
        <taxon>Actinomycetes</taxon>
        <taxon>Glycomycetales</taxon>
        <taxon>Glycomycetaceae</taxon>
        <taxon>Salininema</taxon>
    </lineage>
</organism>
<keyword evidence="2" id="KW-1185">Reference proteome</keyword>
<gene>
    <name evidence="1" type="ORF">ACFPET_11480</name>
</gene>
<evidence type="ECO:0000313" key="2">
    <source>
        <dbReference type="Proteomes" id="UP001595823"/>
    </source>
</evidence>
<comment type="caution">
    <text evidence="1">The sequence shown here is derived from an EMBL/GenBank/DDBJ whole genome shotgun (WGS) entry which is preliminary data.</text>
</comment>
<dbReference type="EMBL" id="JBHSDK010000015">
    <property type="protein sequence ID" value="MFC4335823.1"/>
    <property type="molecule type" value="Genomic_DNA"/>
</dbReference>
<protein>
    <recommendedName>
        <fullName evidence="3">Insertion element protein</fullName>
    </recommendedName>
</protein>
<proteinExistence type="predicted"/>
<dbReference type="RefSeq" id="WP_380621061.1">
    <property type="nucleotide sequence ID" value="NZ_JBHSDK010000015.1"/>
</dbReference>